<accession>A0AA38X755</accession>
<reference evidence="1" key="1">
    <citation type="submission" date="2022-10" db="EMBL/GenBank/DDBJ databases">
        <title>Culturing micro-colonial fungi from biological soil crusts in the Mojave desert and describing Neophaeococcomyces mojavensis, and introducing the new genera and species Taxawa tesnikishii.</title>
        <authorList>
            <person name="Kurbessoian T."/>
            <person name="Stajich J.E."/>
        </authorList>
    </citation>
    <scope>NUCLEOTIDE SEQUENCE</scope>
    <source>
        <strain evidence="1">TK_41</strain>
    </source>
</reference>
<keyword evidence="2" id="KW-1185">Reference proteome</keyword>
<dbReference type="EMBL" id="JAPDRK010000011">
    <property type="protein sequence ID" value="KAJ9607823.1"/>
    <property type="molecule type" value="Genomic_DNA"/>
</dbReference>
<comment type="caution">
    <text evidence="1">The sequence shown here is derived from an EMBL/GenBank/DDBJ whole genome shotgun (WGS) entry which is preliminary data.</text>
</comment>
<protein>
    <submittedName>
        <fullName evidence="1">Uncharacterized protein</fullName>
    </submittedName>
</protein>
<dbReference type="AlphaFoldDB" id="A0AA38X755"/>
<proteinExistence type="predicted"/>
<name>A0AA38X755_9EURO</name>
<dbReference type="Proteomes" id="UP001172673">
    <property type="component" value="Unassembled WGS sequence"/>
</dbReference>
<gene>
    <name evidence="1" type="ORF">H2200_007902</name>
</gene>
<organism evidence="1 2">
    <name type="scientific">Cladophialophora chaetospira</name>
    <dbReference type="NCBI Taxonomy" id="386627"/>
    <lineage>
        <taxon>Eukaryota</taxon>
        <taxon>Fungi</taxon>
        <taxon>Dikarya</taxon>
        <taxon>Ascomycota</taxon>
        <taxon>Pezizomycotina</taxon>
        <taxon>Eurotiomycetes</taxon>
        <taxon>Chaetothyriomycetidae</taxon>
        <taxon>Chaetothyriales</taxon>
        <taxon>Herpotrichiellaceae</taxon>
        <taxon>Cladophialophora</taxon>
    </lineage>
</organism>
<sequence length="124" mass="14452">MEIGSGHRFEIQAFLQNDLDQDAAFLTEVLSDIREVIEDHDDLARKIPFCIKEKGERDKNQLNQLVSYQGPDDQTLRILSVHEELWKQQPWKFWETPLLSSSDEVVIPQAQIARYYLHGQDVDA</sequence>
<evidence type="ECO:0000313" key="1">
    <source>
        <dbReference type="EMBL" id="KAJ9607823.1"/>
    </source>
</evidence>
<evidence type="ECO:0000313" key="2">
    <source>
        <dbReference type="Proteomes" id="UP001172673"/>
    </source>
</evidence>